<dbReference type="EMBL" id="MU005571">
    <property type="protein sequence ID" value="KAF2690379.1"/>
    <property type="molecule type" value="Genomic_DNA"/>
</dbReference>
<evidence type="ECO:0000313" key="1">
    <source>
        <dbReference type="EMBL" id="KAF2690379.1"/>
    </source>
</evidence>
<dbReference type="Proteomes" id="UP000799291">
    <property type="component" value="Unassembled WGS sequence"/>
</dbReference>
<gene>
    <name evidence="1" type="ORF">K458DRAFT_413156</name>
</gene>
<organism evidence="1 2">
    <name type="scientific">Lentithecium fluviatile CBS 122367</name>
    <dbReference type="NCBI Taxonomy" id="1168545"/>
    <lineage>
        <taxon>Eukaryota</taxon>
        <taxon>Fungi</taxon>
        <taxon>Dikarya</taxon>
        <taxon>Ascomycota</taxon>
        <taxon>Pezizomycotina</taxon>
        <taxon>Dothideomycetes</taxon>
        <taxon>Pleosporomycetidae</taxon>
        <taxon>Pleosporales</taxon>
        <taxon>Massarineae</taxon>
        <taxon>Lentitheciaceae</taxon>
        <taxon>Lentithecium</taxon>
    </lineage>
</organism>
<name>A0A6G1JJP8_9PLEO</name>
<accession>A0A6G1JJP8</accession>
<keyword evidence="2" id="KW-1185">Reference proteome</keyword>
<evidence type="ECO:0000313" key="2">
    <source>
        <dbReference type="Proteomes" id="UP000799291"/>
    </source>
</evidence>
<reference evidence="1" key="1">
    <citation type="journal article" date="2020" name="Stud. Mycol.">
        <title>101 Dothideomycetes genomes: a test case for predicting lifestyles and emergence of pathogens.</title>
        <authorList>
            <person name="Haridas S."/>
            <person name="Albert R."/>
            <person name="Binder M."/>
            <person name="Bloem J."/>
            <person name="Labutti K."/>
            <person name="Salamov A."/>
            <person name="Andreopoulos B."/>
            <person name="Baker S."/>
            <person name="Barry K."/>
            <person name="Bills G."/>
            <person name="Bluhm B."/>
            <person name="Cannon C."/>
            <person name="Castanera R."/>
            <person name="Culley D."/>
            <person name="Daum C."/>
            <person name="Ezra D."/>
            <person name="Gonzalez J."/>
            <person name="Henrissat B."/>
            <person name="Kuo A."/>
            <person name="Liang C."/>
            <person name="Lipzen A."/>
            <person name="Lutzoni F."/>
            <person name="Magnuson J."/>
            <person name="Mondo S."/>
            <person name="Nolan M."/>
            <person name="Ohm R."/>
            <person name="Pangilinan J."/>
            <person name="Park H.-J."/>
            <person name="Ramirez L."/>
            <person name="Alfaro M."/>
            <person name="Sun H."/>
            <person name="Tritt A."/>
            <person name="Yoshinaga Y."/>
            <person name="Zwiers L.-H."/>
            <person name="Turgeon B."/>
            <person name="Goodwin S."/>
            <person name="Spatafora J."/>
            <person name="Crous P."/>
            <person name="Grigoriev I."/>
        </authorList>
    </citation>
    <scope>NUCLEOTIDE SEQUENCE</scope>
    <source>
        <strain evidence="1">CBS 122367</strain>
    </source>
</reference>
<dbReference type="AlphaFoldDB" id="A0A6G1JJP8"/>
<proteinExistence type="predicted"/>
<protein>
    <submittedName>
        <fullName evidence="1">Uncharacterized protein</fullName>
    </submittedName>
</protein>
<sequence>MLRLSRPVDYGSNVAMQRRSAIYATCPGFRGSRALAATEADPLSQFKLSRYGRKAELATRWIAVTAL</sequence>